<dbReference type="RefSeq" id="WP_093578085.1">
    <property type="nucleotide sequence ID" value="NZ_FPBA01000002.1"/>
</dbReference>
<dbReference type="AlphaFoldDB" id="A0A1I6XY85"/>
<keyword evidence="3" id="KW-1185">Reference proteome</keyword>
<dbReference type="Proteomes" id="UP000199546">
    <property type="component" value="Unassembled WGS sequence"/>
</dbReference>
<proteinExistence type="predicted"/>
<dbReference type="InterPro" id="IPR052956">
    <property type="entry name" value="Mesenchyme-surface_protein"/>
</dbReference>
<gene>
    <name evidence="2" type="ORF">SAMN05660657_00756</name>
</gene>
<dbReference type="PANTHER" id="PTHR46928">
    <property type="entry name" value="MESENCHYME-SPECIFIC CELL SURFACE GLYCOPROTEIN"/>
    <property type="match status" value="1"/>
</dbReference>
<accession>A0A1I6XY85</accession>
<evidence type="ECO:0000313" key="2">
    <source>
        <dbReference type="EMBL" id="SFT43395.1"/>
    </source>
</evidence>
<dbReference type="EMBL" id="FPBA01000002">
    <property type="protein sequence ID" value="SFT43395.1"/>
    <property type="molecule type" value="Genomic_DNA"/>
</dbReference>
<evidence type="ECO:0000256" key="1">
    <source>
        <dbReference type="SAM" id="MobiDB-lite"/>
    </source>
</evidence>
<organism evidence="2 3">
    <name type="scientific">Geodermatophilus amargosae</name>
    <dbReference type="NCBI Taxonomy" id="1296565"/>
    <lineage>
        <taxon>Bacteria</taxon>
        <taxon>Bacillati</taxon>
        <taxon>Actinomycetota</taxon>
        <taxon>Actinomycetes</taxon>
        <taxon>Geodermatophilales</taxon>
        <taxon>Geodermatophilaceae</taxon>
        <taxon>Geodermatophilus</taxon>
    </lineage>
</organism>
<dbReference type="OrthoDB" id="1016457at2"/>
<protein>
    <submittedName>
        <fullName evidence="2">Uncharacterized protein</fullName>
    </submittedName>
</protein>
<dbReference type="STRING" id="1296565.SAMN05660657_00756"/>
<name>A0A1I6XY85_9ACTN</name>
<evidence type="ECO:0000313" key="3">
    <source>
        <dbReference type="Proteomes" id="UP000199546"/>
    </source>
</evidence>
<reference evidence="3" key="1">
    <citation type="submission" date="2016-10" db="EMBL/GenBank/DDBJ databases">
        <authorList>
            <person name="Varghese N."/>
            <person name="Submissions S."/>
        </authorList>
    </citation>
    <scope>NUCLEOTIDE SEQUENCE [LARGE SCALE GENOMIC DNA]</scope>
    <source>
        <strain evidence="3">DSM 46136</strain>
    </source>
</reference>
<feature type="region of interest" description="Disordered" evidence="1">
    <location>
        <begin position="50"/>
        <end position="76"/>
    </location>
</feature>
<dbReference type="PANTHER" id="PTHR46928:SF1">
    <property type="entry name" value="MESENCHYME-SPECIFIC CELL SURFACE GLYCOPROTEIN"/>
    <property type="match status" value="1"/>
</dbReference>
<sequence>MALVDLRSRRVVGSFSAGTVTRADADTADDDVVAFDDPLTVPREPDAVQWTRDGHLGTADEGDLAPEPSGGRGWTVLSTSGQVLFSSGGSAERALDDAGLHPDSHSDDKGAEFEGAEVAPVRGATYAFIGSERGDAVLVYTSAASARRSCCRCCPPVPPRRGCSPSPSGSCS</sequence>